<name>A0A3S5B6U5_9PLAT</name>
<dbReference type="GO" id="GO:0003341">
    <property type="term" value="P:cilium movement"/>
    <property type="evidence" value="ECO:0007669"/>
    <property type="project" value="TreeGrafter"/>
</dbReference>
<feature type="region of interest" description="Disordered" evidence="2">
    <location>
        <begin position="167"/>
        <end position="198"/>
    </location>
</feature>
<evidence type="ECO:0000313" key="5">
    <source>
        <dbReference type="Proteomes" id="UP000784294"/>
    </source>
</evidence>
<dbReference type="InterPro" id="IPR033768">
    <property type="entry name" value="Hydin_ADK"/>
</dbReference>
<evidence type="ECO:0000313" key="4">
    <source>
        <dbReference type="EMBL" id="VEL14755.1"/>
    </source>
</evidence>
<dbReference type="EMBL" id="CAAALY010022244">
    <property type="protein sequence ID" value="VEL14755.1"/>
    <property type="molecule type" value="Genomic_DNA"/>
</dbReference>
<feature type="compositionally biased region" description="Polar residues" evidence="2">
    <location>
        <begin position="33"/>
        <end position="52"/>
    </location>
</feature>
<keyword evidence="5" id="KW-1185">Reference proteome</keyword>
<dbReference type="Pfam" id="PF17213">
    <property type="entry name" value="Hydin_ADK"/>
    <property type="match status" value="1"/>
</dbReference>
<evidence type="ECO:0000259" key="3">
    <source>
        <dbReference type="Pfam" id="PF17213"/>
    </source>
</evidence>
<protein>
    <recommendedName>
        <fullName evidence="3">Hydin adenylate kinase-like domain-containing protein</fullName>
    </recommendedName>
</protein>
<sequence>MCTVFYDDRFHLYICLFHLNGPHQGPLAHPDRQTLTSIGQPSAPHSQLPDANSSVTVPTALILTTTVPRTSVVRHPSKADIRAKQQNVSITSQLAQAPGQPSYRGLQLPGQNTGKSHFRFFGLESVVYSLYSTSPPPLTSPWSQNLHLTAHLPSMEETVTVFPRVPHSQTGGGAVKDNVATSPGGFSPWPTGPNDSTTTRTTEVPLYSCVLPDLVIAAILSERFLLPDCANGIIIDGLDCLFSASQSSMLAILLRVLGRRRYLFAVTMRLDYVRGLQEARNKAASRAEAEANEADLRELQWLEEMEESEYANLPEEERERIDRLWLSIRIARWGEELELRRRKHCEEEEAAAEEREREARKAELCRLEEERYGF</sequence>
<comment type="caution">
    <text evidence="4">The sequence shown here is derived from an EMBL/GenBank/DDBJ whole genome shotgun (WGS) entry which is preliminary data.</text>
</comment>
<accession>A0A3S5B6U5</accession>
<dbReference type="GO" id="GO:0005930">
    <property type="term" value="C:axoneme"/>
    <property type="evidence" value="ECO:0007669"/>
    <property type="project" value="TreeGrafter"/>
</dbReference>
<organism evidence="4 5">
    <name type="scientific">Protopolystoma xenopodis</name>
    <dbReference type="NCBI Taxonomy" id="117903"/>
    <lineage>
        <taxon>Eukaryota</taxon>
        <taxon>Metazoa</taxon>
        <taxon>Spiralia</taxon>
        <taxon>Lophotrochozoa</taxon>
        <taxon>Platyhelminthes</taxon>
        <taxon>Monogenea</taxon>
        <taxon>Polyopisthocotylea</taxon>
        <taxon>Polystomatidea</taxon>
        <taxon>Polystomatidae</taxon>
        <taxon>Protopolystoma</taxon>
    </lineage>
</organism>
<dbReference type="GO" id="GO:1904158">
    <property type="term" value="P:axonemal central apparatus assembly"/>
    <property type="evidence" value="ECO:0007669"/>
    <property type="project" value="TreeGrafter"/>
</dbReference>
<evidence type="ECO:0000256" key="2">
    <source>
        <dbReference type="SAM" id="MobiDB-lite"/>
    </source>
</evidence>
<dbReference type="Proteomes" id="UP000784294">
    <property type="component" value="Unassembled WGS sequence"/>
</dbReference>
<dbReference type="InterPro" id="IPR033305">
    <property type="entry name" value="Hydin-like"/>
</dbReference>
<feature type="coiled-coil region" evidence="1">
    <location>
        <begin position="336"/>
        <end position="365"/>
    </location>
</feature>
<feature type="domain" description="Hydin adenylate kinase-like" evidence="3">
    <location>
        <begin position="202"/>
        <end position="238"/>
    </location>
</feature>
<proteinExistence type="predicted"/>
<dbReference type="OrthoDB" id="442692at2759"/>
<reference evidence="4" key="1">
    <citation type="submission" date="2018-11" db="EMBL/GenBank/DDBJ databases">
        <authorList>
            <consortium name="Pathogen Informatics"/>
        </authorList>
    </citation>
    <scope>NUCLEOTIDE SEQUENCE</scope>
</reference>
<keyword evidence="1" id="KW-0175">Coiled coil</keyword>
<evidence type="ECO:0000256" key="1">
    <source>
        <dbReference type="SAM" id="Coils"/>
    </source>
</evidence>
<feature type="region of interest" description="Disordered" evidence="2">
    <location>
        <begin position="28"/>
        <end position="52"/>
    </location>
</feature>
<dbReference type="PANTHER" id="PTHR23053">
    <property type="entry name" value="DLEC1 DELETED IN LUNG AND ESOPHAGEAL CANCER 1"/>
    <property type="match status" value="1"/>
</dbReference>
<gene>
    <name evidence="4" type="ORF">PXEA_LOCUS8195</name>
</gene>
<dbReference type="AlphaFoldDB" id="A0A3S5B6U5"/>
<dbReference type="PANTHER" id="PTHR23053:SF0">
    <property type="entry name" value="HYDROCEPHALUS-INDUCING PROTEIN HOMOLOG"/>
    <property type="match status" value="1"/>
</dbReference>